<dbReference type="SUPFAM" id="SSF53474">
    <property type="entry name" value="alpha/beta-Hydrolases"/>
    <property type="match status" value="1"/>
</dbReference>
<evidence type="ECO:0000313" key="2">
    <source>
        <dbReference type="Proteomes" id="UP001642484"/>
    </source>
</evidence>
<dbReference type="EMBL" id="CAXAMN010002514">
    <property type="protein sequence ID" value="CAK9000001.1"/>
    <property type="molecule type" value="Genomic_DNA"/>
</dbReference>
<dbReference type="Proteomes" id="UP001642484">
    <property type="component" value="Unassembled WGS sequence"/>
</dbReference>
<accession>A0ABP0IBQ9</accession>
<dbReference type="InterPro" id="IPR002921">
    <property type="entry name" value="Fungal_lipase-type"/>
</dbReference>
<reference evidence="1 2" key="1">
    <citation type="submission" date="2024-02" db="EMBL/GenBank/DDBJ databases">
        <authorList>
            <person name="Chen Y."/>
            <person name="Shah S."/>
            <person name="Dougan E. K."/>
            <person name="Thang M."/>
            <person name="Chan C."/>
        </authorList>
    </citation>
    <scope>NUCLEOTIDE SEQUENCE [LARGE SCALE GENOMIC DNA]</scope>
</reference>
<keyword evidence="2" id="KW-1185">Reference proteome</keyword>
<dbReference type="Gene3D" id="3.40.50.1820">
    <property type="entry name" value="alpha/beta hydrolase"/>
    <property type="match status" value="1"/>
</dbReference>
<name>A0ABP0IBQ9_9DINO</name>
<proteinExistence type="predicted"/>
<evidence type="ECO:0000313" key="1">
    <source>
        <dbReference type="EMBL" id="CAK9000001.1"/>
    </source>
</evidence>
<sequence length="662" mass="74280">MLDLTVEGLQQEIARLHLQLLAKETVHCHVLAAASKLWSSHEIRNASSTCKEVQTEEVEIQGVPFSETGATLASTFSLDHETLPDHGDSEILCDDEAMMRLLRELHKELGETQSKAGDAAPQSASSKLPIDPCRLEELVAARLSKWVYCTDGISEPIPDLPGVSLSAGCVSEELQTGSVKMALVTAELPGDHKTLFVIFKGTSYLLDVVNWNMEHDYEVIGDGNHFMHKGAAGIMRNIVFMKVRPSSDFARRLEQAYKEGVRNIVLAGHSLGGMYAMAGMYFAFQELQILLPDRCRLRGDARKLLRTIRCVTFGSPMCFGADSEDRDEKFARFEEFARERCVNFINAGDPCPRAWSAVSPRDVIREAAEYMKEQAKERNMVSGRIAAKVIHAATSALLARQDTDHLVGSSQGFKHLSTIRLLTREDKEHIHWQRDFSLAPRGFGDHSMSEYCDLLFDACYATEPSCHMYDEFGTKLVVTRIRPSFVARLLWTSNSASEIQPEQPEPAQTEQQIEHVTDAPSLRSLLDALDAGKLDSEGKAVSEALASYKTKVAAQGHFSLGARWLLIDDPIERDAVVNAIHRYQNTWPESLEAKGRLQMSLREAQLLLLALDAYKSQKERQDVALPGRTWHLRRFSASDVQAHQSFWRKPSMYFKQWRRSGQ</sequence>
<comment type="caution">
    <text evidence="1">The sequence shown here is derived from an EMBL/GenBank/DDBJ whole genome shotgun (WGS) entry which is preliminary data.</text>
</comment>
<protein>
    <submittedName>
        <fullName evidence="1">Uncharacterized protein</fullName>
    </submittedName>
</protein>
<dbReference type="InterPro" id="IPR029058">
    <property type="entry name" value="AB_hydrolase_fold"/>
</dbReference>
<dbReference type="Pfam" id="PF01764">
    <property type="entry name" value="Lipase_3"/>
    <property type="match status" value="1"/>
</dbReference>
<gene>
    <name evidence="1" type="ORF">CCMP2556_LOCUS5889</name>
</gene>
<organism evidence="1 2">
    <name type="scientific">Durusdinium trenchii</name>
    <dbReference type="NCBI Taxonomy" id="1381693"/>
    <lineage>
        <taxon>Eukaryota</taxon>
        <taxon>Sar</taxon>
        <taxon>Alveolata</taxon>
        <taxon>Dinophyceae</taxon>
        <taxon>Suessiales</taxon>
        <taxon>Symbiodiniaceae</taxon>
        <taxon>Durusdinium</taxon>
    </lineage>
</organism>